<evidence type="ECO:0000259" key="3">
    <source>
        <dbReference type="Pfam" id="PF25273"/>
    </source>
</evidence>
<keyword evidence="5" id="KW-1185">Reference proteome</keyword>
<feature type="domain" description="DUF7869" evidence="3">
    <location>
        <begin position="69"/>
        <end position="250"/>
    </location>
</feature>
<sequence length="492" mass="57839">MRLLFRWSAINEQMFLTNFFVIFVRMERRYYYQKRDASRTQQETYLSLIIDGMDQAKTSLPHFAGRQTKSISNVDLLKTHLTGVINHGNGGFHSYVDFNQFPHDPNLTINILLRALKKSADKQMNFLPPVLYLQFDNCCRENKNHCVLAFAELLVSLNIFKEIHISFLMVGHTHEDVDVQFSLISRTLKTKDCETIESLMTVCNGEHMHTVYDVKNWILPNANKFKLITTPLHYKFQKKDGTINVCYKGLNSQDWILLDGHFLNKLPIGKPHIVIRDFSKISVEKSVKQIETIKNLFNEHSNYEYWTDFYQNLNRNAIEDTPWILPLLPRQSSQIPASPIVHVPETVQAAMEKELRIPVVTNQASKTTRQKKKKPIQRKPNNQKRRKVRVFMVQKTMTIPIVDERKRHFLWNIFLSVLELFILTFFQIFVLVLSVLLNMMCYWILMKYIYVLIAEVIFTHLGRSLAYRHVEQMQFSMLICFDFIGKSHLLGK</sequence>
<dbReference type="Proteomes" id="UP001164746">
    <property type="component" value="Chromosome 9"/>
</dbReference>
<keyword evidence="2" id="KW-0472">Membrane</keyword>
<feature type="transmembrane region" description="Helical" evidence="2">
    <location>
        <begin position="409"/>
        <end position="436"/>
    </location>
</feature>
<evidence type="ECO:0000256" key="1">
    <source>
        <dbReference type="SAM" id="MobiDB-lite"/>
    </source>
</evidence>
<feature type="transmembrane region" description="Helical" evidence="2">
    <location>
        <begin position="448"/>
        <end position="467"/>
    </location>
</feature>
<evidence type="ECO:0000313" key="5">
    <source>
        <dbReference type="Proteomes" id="UP001164746"/>
    </source>
</evidence>
<evidence type="ECO:0000256" key="2">
    <source>
        <dbReference type="SAM" id="Phobius"/>
    </source>
</evidence>
<feature type="region of interest" description="Disordered" evidence="1">
    <location>
        <begin position="363"/>
        <end position="385"/>
    </location>
</feature>
<keyword evidence="2" id="KW-0812">Transmembrane</keyword>
<dbReference type="PANTHER" id="PTHR33153:SF3">
    <property type="entry name" value="TRAFFICKING PROTEIN PARTICLE COMPLEX SUBUNIT 11 DOMAIN-CONTAINING PROTEIN"/>
    <property type="match status" value="1"/>
</dbReference>
<organism evidence="4 5">
    <name type="scientific">Mya arenaria</name>
    <name type="common">Soft-shell clam</name>
    <dbReference type="NCBI Taxonomy" id="6604"/>
    <lineage>
        <taxon>Eukaryota</taxon>
        <taxon>Metazoa</taxon>
        <taxon>Spiralia</taxon>
        <taxon>Lophotrochozoa</taxon>
        <taxon>Mollusca</taxon>
        <taxon>Bivalvia</taxon>
        <taxon>Autobranchia</taxon>
        <taxon>Heteroconchia</taxon>
        <taxon>Euheterodonta</taxon>
        <taxon>Imparidentia</taxon>
        <taxon>Neoheterodontei</taxon>
        <taxon>Myida</taxon>
        <taxon>Myoidea</taxon>
        <taxon>Myidae</taxon>
        <taxon>Mya</taxon>
    </lineage>
</organism>
<proteinExistence type="predicted"/>
<reference evidence="4" key="1">
    <citation type="submission" date="2022-11" db="EMBL/GenBank/DDBJ databases">
        <title>Centuries of genome instability and evolution in soft-shell clam transmissible cancer (bioRxiv).</title>
        <authorList>
            <person name="Hart S.F.M."/>
            <person name="Yonemitsu M.A."/>
            <person name="Giersch R.M."/>
            <person name="Beal B.F."/>
            <person name="Arriagada G."/>
            <person name="Davis B.W."/>
            <person name="Ostrander E.A."/>
            <person name="Goff S.P."/>
            <person name="Metzger M.J."/>
        </authorList>
    </citation>
    <scope>NUCLEOTIDE SEQUENCE</scope>
    <source>
        <strain evidence="4">MELC-2E11</strain>
        <tissue evidence="4">Siphon/mantle</tissue>
    </source>
</reference>
<gene>
    <name evidence="4" type="ORF">MAR_005034</name>
</gene>
<protein>
    <recommendedName>
        <fullName evidence="3">DUF7869 domain-containing protein</fullName>
    </recommendedName>
</protein>
<name>A0ABY7F2C9_MYAAR</name>
<dbReference type="EMBL" id="CP111020">
    <property type="protein sequence ID" value="WAR14929.1"/>
    <property type="molecule type" value="Genomic_DNA"/>
</dbReference>
<accession>A0ABY7F2C9</accession>
<keyword evidence="2" id="KW-1133">Transmembrane helix</keyword>
<dbReference type="Pfam" id="PF25273">
    <property type="entry name" value="DUF7869"/>
    <property type="match status" value="1"/>
</dbReference>
<evidence type="ECO:0000313" key="4">
    <source>
        <dbReference type="EMBL" id="WAR14929.1"/>
    </source>
</evidence>
<dbReference type="InterPro" id="IPR057191">
    <property type="entry name" value="DUF7869"/>
</dbReference>
<feature type="compositionally biased region" description="Basic residues" evidence="1">
    <location>
        <begin position="368"/>
        <end position="385"/>
    </location>
</feature>
<dbReference type="PANTHER" id="PTHR33153">
    <property type="entry name" value="MYND-TYPE DOMAIN-CONTAINING PROTEIN"/>
    <property type="match status" value="1"/>
</dbReference>